<evidence type="ECO:0000313" key="3">
    <source>
        <dbReference type="Proteomes" id="UP001162640"/>
    </source>
</evidence>
<dbReference type="AlphaFoldDB" id="A0A9W7BH07"/>
<reference evidence="3" key="1">
    <citation type="journal article" date="2023" name="Commun. Biol.">
        <title>Genome analysis of Parmales, the sister group of diatoms, reveals the evolutionary specialization of diatoms from phago-mixotrophs to photoautotrophs.</title>
        <authorList>
            <person name="Ban H."/>
            <person name="Sato S."/>
            <person name="Yoshikawa S."/>
            <person name="Yamada K."/>
            <person name="Nakamura Y."/>
            <person name="Ichinomiya M."/>
            <person name="Sato N."/>
            <person name="Blanc-Mathieu R."/>
            <person name="Endo H."/>
            <person name="Kuwata A."/>
            <person name="Ogata H."/>
        </authorList>
    </citation>
    <scope>NUCLEOTIDE SEQUENCE [LARGE SCALE GENOMIC DNA]</scope>
</reference>
<dbReference type="Proteomes" id="UP001162640">
    <property type="component" value="Unassembled WGS sequence"/>
</dbReference>
<comment type="caution">
    <text evidence="2">The sequence shown here is derived from an EMBL/GenBank/DDBJ whole genome shotgun (WGS) entry which is preliminary data.</text>
</comment>
<sequence length="294" mass="32114">MSDNSSDDDFEYNYSDSDCDDTDNPTTTTTTSAQPSIYPSLDALAHTKKCFRSSPSSQRPWVNFCTGLGNLKKNDQRELFFSRFNPLSAGGDSEPNRNLAQSYLMIDYDTPNLHSITLTLLDGRDTIRASVTLSVNWPDLPLSVENIGLNASSAFDEEKKESTRMNVMKKGKIIKIERSTLPEQLLSTWNGKVTKILQPKRKSVKSGSVFQMVYWVEDAVVVVETEMGVMNVGMVGGDGTVEVAVKVGDQVNINTPLGKITPINPPDPSLGSGPAAAKRLQEQSAAAAKKQKGE</sequence>
<organism evidence="2 3">
    <name type="scientific">Triparma laevis f. inornata</name>
    <dbReference type="NCBI Taxonomy" id="1714386"/>
    <lineage>
        <taxon>Eukaryota</taxon>
        <taxon>Sar</taxon>
        <taxon>Stramenopiles</taxon>
        <taxon>Ochrophyta</taxon>
        <taxon>Bolidophyceae</taxon>
        <taxon>Parmales</taxon>
        <taxon>Triparmaceae</taxon>
        <taxon>Triparma</taxon>
    </lineage>
</organism>
<name>A0A9W7BH07_9STRA</name>
<proteinExistence type="predicted"/>
<feature type="region of interest" description="Disordered" evidence="1">
    <location>
        <begin position="1"/>
        <end position="35"/>
    </location>
</feature>
<dbReference type="EMBL" id="BLQM01000411">
    <property type="protein sequence ID" value="GMH88381.1"/>
    <property type="molecule type" value="Genomic_DNA"/>
</dbReference>
<evidence type="ECO:0000313" key="2">
    <source>
        <dbReference type="EMBL" id="GMH88381.1"/>
    </source>
</evidence>
<evidence type="ECO:0000256" key="1">
    <source>
        <dbReference type="SAM" id="MobiDB-lite"/>
    </source>
</evidence>
<feature type="region of interest" description="Disordered" evidence="1">
    <location>
        <begin position="258"/>
        <end position="294"/>
    </location>
</feature>
<protein>
    <submittedName>
        <fullName evidence="2">Uncharacterized protein</fullName>
    </submittedName>
</protein>
<gene>
    <name evidence="2" type="ORF">TL16_g11139</name>
</gene>
<feature type="compositionally biased region" description="Acidic residues" evidence="1">
    <location>
        <begin position="1"/>
        <end position="23"/>
    </location>
</feature>
<accession>A0A9W7BH07</accession>